<name>A0A8B8NL97_9MYRT</name>
<dbReference type="KEGG" id="rarg:115735928"/>
<dbReference type="InterPro" id="IPR046349">
    <property type="entry name" value="C1-like_sf"/>
</dbReference>
<feature type="compositionally biased region" description="Pro residues" evidence="2">
    <location>
        <begin position="22"/>
        <end position="39"/>
    </location>
</feature>
<reference evidence="4" key="1">
    <citation type="submission" date="2025-05" db="UniProtKB">
        <authorList>
            <consortium name="RefSeq"/>
        </authorList>
    </citation>
    <scope>NUCLEOTIDE SEQUENCE [LARGE SCALE GENOMIC DNA]</scope>
</reference>
<keyword evidence="4" id="KW-1185">Reference proteome</keyword>
<dbReference type="AlphaFoldDB" id="A0A8B8NL97"/>
<dbReference type="InterPro" id="IPR004146">
    <property type="entry name" value="DC1"/>
</dbReference>
<reference evidence="5" key="2">
    <citation type="submission" date="2025-08" db="UniProtKB">
        <authorList>
            <consortium name="RefSeq"/>
        </authorList>
    </citation>
    <scope>IDENTIFICATION</scope>
    <source>
        <tissue evidence="5">Leaf</tissue>
    </source>
</reference>
<keyword evidence="1" id="KW-0677">Repeat</keyword>
<accession>A0A8B8NL97</accession>
<evidence type="ECO:0000259" key="3">
    <source>
        <dbReference type="Pfam" id="PF03107"/>
    </source>
</evidence>
<evidence type="ECO:0000313" key="4">
    <source>
        <dbReference type="Proteomes" id="UP000827889"/>
    </source>
</evidence>
<dbReference type="RefSeq" id="XP_030523281.1">
    <property type="nucleotide sequence ID" value="XM_030667421.2"/>
</dbReference>
<feature type="domain" description="DC1" evidence="3">
    <location>
        <begin position="60"/>
        <end position="103"/>
    </location>
</feature>
<feature type="compositionally biased region" description="Basic residues" evidence="2">
    <location>
        <begin position="1"/>
        <end position="12"/>
    </location>
</feature>
<evidence type="ECO:0000313" key="5">
    <source>
        <dbReference type="RefSeq" id="XP_030523281.1"/>
    </source>
</evidence>
<dbReference type="PANTHER" id="PTHR47841">
    <property type="entry name" value="DIACYLGLYCEROL KINASE THETA-LIKE-RELATED"/>
    <property type="match status" value="1"/>
</dbReference>
<feature type="region of interest" description="Disordered" evidence="2">
    <location>
        <begin position="1"/>
        <end position="45"/>
    </location>
</feature>
<dbReference type="Proteomes" id="UP000827889">
    <property type="component" value="Chromosome 2"/>
</dbReference>
<dbReference type="GeneID" id="115735928"/>
<sequence length="291" mass="31993">MLRAKSMIKSKTHSLERSPSAEKPPSPPPPPPPPPPRKPPLVEFPTSPQLILGEEIIHSGHPQHLLSKIDLPDLFTCAGCREYGAGKRYTCQLCDFQLHDFCALASPYQVRESHPFHYQHQLFFHSKPAVKSGIAKSGCHACGKPIKGYAFRCGTCSFQMHPCCEKLPEDLVFLNHPHTLQLLPSTASSSADPGFICGECRRRRSGRVYRCTACDYHLHVVCAKSIVNGLHDHGIKGIEKPSMFGAAARLASRVVLDFIGGLIQSLGEGVGEALVQNVAKGRCNSSRRREE</sequence>
<feature type="domain" description="DC1" evidence="3">
    <location>
        <begin position="116"/>
        <end position="164"/>
    </location>
</feature>
<protein>
    <submittedName>
        <fullName evidence="5">Uncharacterized protein LOC115735928 isoform X1</fullName>
    </submittedName>
</protein>
<organism evidence="4 5">
    <name type="scientific">Rhodamnia argentea</name>
    <dbReference type="NCBI Taxonomy" id="178133"/>
    <lineage>
        <taxon>Eukaryota</taxon>
        <taxon>Viridiplantae</taxon>
        <taxon>Streptophyta</taxon>
        <taxon>Embryophyta</taxon>
        <taxon>Tracheophyta</taxon>
        <taxon>Spermatophyta</taxon>
        <taxon>Magnoliopsida</taxon>
        <taxon>eudicotyledons</taxon>
        <taxon>Gunneridae</taxon>
        <taxon>Pentapetalae</taxon>
        <taxon>rosids</taxon>
        <taxon>malvids</taxon>
        <taxon>Myrtales</taxon>
        <taxon>Myrtaceae</taxon>
        <taxon>Myrtoideae</taxon>
        <taxon>Myrteae</taxon>
        <taxon>Australasian group</taxon>
        <taxon>Rhodamnia</taxon>
    </lineage>
</organism>
<gene>
    <name evidence="5" type="primary">LOC115735928</name>
</gene>
<feature type="domain" description="DC1" evidence="3">
    <location>
        <begin position="176"/>
        <end position="223"/>
    </location>
</feature>
<evidence type="ECO:0000256" key="2">
    <source>
        <dbReference type="SAM" id="MobiDB-lite"/>
    </source>
</evidence>
<dbReference type="SUPFAM" id="SSF57889">
    <property type="entry name" value="Cysteine-rich domain"/>
    <property type="match status" value="2"/>
</dbReference>
<dbReference type="Pfam" id="PF03107">
    <property type="entry name" value="C1_2"/>
    <property type="match status" value="3"/>
</dbReference>
<proteinExistence type="predicted"/>
<dbReference type="PANTHER" id="PTHR47841:SF3">
    <property type="entry name" value="OS09G0492800 PROTEIN"/>
    <property type="match status" value="1"/>
</dbReference>
<dbReference type="OrthoDB" id="1909414at2759"/>
<evidence type="ECO:0000256" key="1">
    <source>
        <dbReference type="ARBA" id="ARBA00022737"/>
    </source>
</evidence>